<dbReference type="InterPro" id="IPR038765">
    <property type="entry name" value="Papain-like_cys_pep_sf"/>
</dbReference>
<evidence type="ECO:0000259" key="1">
    <source>
        <dbReference type="SMART" id="SM00460"/>
    </source>
</evidence>
<dbReference type="KEGG" id="sfeu:IM697_41460"/>
<dbReference type="Gene3D" id="3.10.620.30">
    <property type="match status" value="1"/>
</dbReference>
<keyword evidence="3" id="KW-1185">Reference proteome</keyword>
<accession>A0A7M2SJ77</accession>
<proteinExistence type="predicted"/>
<dbReference type="RefSeq" id="WP_194042248.1">
    <property type="nucleotide sequence ID" value="NZ_CP063373.1"/>
</dbReference>
<dbReference type="Pfam" id="PF01841">
    <property type="entry name" value="Transglut_core"/>
    <property type="match status" value="1"/>
</dbReference>
<dbReference type="SUPFAM" id="SSF54001">
    <property type="entry name" value="Cysteine proteinases"/>
    <property type="match status" value="1"/>
</dbReference>
<dbReference type="Proteomes" id="UP000594205">
    <property type="component" value="Chromosome"/>
</dbReference>
<reference evidence="2 3" key="1">
    <citation type="submission" date="2020-10" db="EMBL/GenBank/DDBJ databases">
        <title>Streptomyces ferrugineus complate genome analysis.</title>
        <authorList>
            <person name="Anwar N."/>
        </authorList>
    </citation>
    <scope>NUCLEOTIDE SEQUENCE [LARGE SCALE GENOMIC DNA]</scope>
    <source>
        <strain evidence="2 3">CCTCC AA2014009</strain>
    </source>
</reference>
<name>A0A7M2SJ77_9ACTN</name>
<sequence>MPATPAPALSPDAATFYATQSPFSDPGALASRYADLPADPAELARVVRDLLIHRGEGALFRHTHPADRLHNDAETRYVDDILRIIVERDDAPLGRRREVGDRFVGVCRDFSLLHCSLLRHMGVPARVRSGFADCFRKNGTDDFHVDHVVTEYWDETKGAWALADAQLADPAITSDWDVDFDPMDVPRDRFLVAGEAWRAIRQDGADHRAFGLHPPAEGPFWGERFVAGNVRLDLAALNKVETLLWDVWGEEDGEPGQPLSDAARELYDRASPVVSGEVSYEEARRLFAEDDTLRTPDRVTCFAPFNGESRVTLRR</sequence>
<dbReference type="SMART" id="SM00460">
    <property type="entry name" value="TGc"/>
    <property type="match status" value="1"/>
</dbReference>
<dbReference type="AlphaFoldDB" id="A0A7M2SJ77"/>
<organism evidence="2 3">
    <name type="scientific">Streptomyces ferrugineus</name>
    <dbReference type="NCBI Taxonomy" id="1413221"/>
    <lineage>
        <taxon>Bacteria</taxon>
        <taxon>Bacillati</taxon>
        <taxon>Actinomycetota</taxon>
        <taxon>Actinomycetes</taxon>
        <taxon>Kitasatosporales</taxon>
        <taxon>Streptomycetaceae</taxon>
        <taxon>Streptomyces</taxon>
    </lineage>
</organism>
<protein>
    <submittedName>
        <fullName evidence="2">Transglutaminase domain-containing protein</fullName>
    </submittedName>
</protein>
<evidence type="ECO:0000313" key="3">
    <source>
        <dbReference type="Proteomes" id="UP000594205"/>
    </source>
</evidence>
<dbReference type="InterPro" id="IPR002931">
    <property type="entry name" value="Transglutaminase-like"/>
</dbReference>
<gene>
    <name evidence="2" type="ORF">IM697_41460</name>
</gene>
<dbReference type="EMBL" id="CP063373">
    <property type="protein sequence ID" value="QOV36400.1"/>
    <property type="molecule type" value="Genomic_DNA"/>
</dbReference>
<feature type="domain" description="Transglutaminase-like" evidence="1">
    <location>
        <begin position="99"/>
        <end position="167"/>
    </location>
</feature>
<evidence type="ECO:0000313" key="2">
    <source>
        <dbReference type="EMBL" id="QOV36400.1"/>
    </source>
</evidence>